<dbReference type="SUPFAM" id="SSF57667">
    <property type="entry name" value="beta-beta-alpha zinc fingers"/>
    <property type="match status" value="1"/>
</dbReference>
<evidence type="ECO:0000256" key="1">
    <source>
        <dbReference type="ARBA" id="ARBA00008552"/>
    </source>
</evidence>
<organism evidence="5 9">
    <name type="scientific">Didymodactylos carnosus</name>
    <dbReference type="NCBI Taxonomy" id="1234261"/>
    <lineage>
        <taxon>Eukaryota</taxon>
        <taxon>Metazoa</taxon>
        <taxon>Spiralia</taxon>
        <taxon>Gnathifera</taxon>
        <taxon>Rotifera</taxon>
        <taxon>Eurotatoria</taxon>
        <taxon>Bdelloidea</taxon>
        <taxon>Philodinida</taxon>
        <taxon>Philodinidae</taxon>
        <taxon>Didymodactylos</taxon>
    </lineage>
</organism>
<dbReference type="Pfam" id="PF00096">
    <property type="entry name" value="zf-C2H2"/>
    <property type="match status" value="1"/>
</dbReference>
<name>A0A813YCY3_9BILA</name>
<dbReference type="Proteomes" id="UP000682733">
    <property type="component" value="Unassembled WGS sequence"/>
</dbReference>
<protein>
    <recommendedName>
        <fullName evidence="4">C2H2-type domain-containing protein</fullName>
    </recommendedName>
</protein>
<dbReference type="Proteomes" id="UP000677228">
    <property type="component" value="Unassembled WGS sequence"/>
</dbReference>
<dbReference type="GO" id="GO:0071567">
    <property type="term" value="F:deUFMylase activity"/>
    <property type="evidence" value="ECO:0007669"/>
    <property type="project" value="UniProtKB-ARBA"/>
</dbReference>
<proteinExistence type="inferred from homology"/>
<dbReference type="PROSITE" id="PS50157">
    <property type="entry name" value="ZINC_FINGER_C2H2_2"/>
    <property type="match status" value="1"/>
</dbReference>
<evidence type="ECO:0000313" key="9">
    <source>
        <dbReference type="Proteomes" id="UP000663829"/>
    </source>
</evidence>
<dbReference type="Gene3D" id="3.90.70.130">
    <property type="match status" value="1"/>
</dbReference>
<dbReference type="EMBL" id="CAJNOK010014180">
    <property type="protein sequence ID" value="CAF1199314.1"/>
    <property type="molecule type" value="Genomic_DNA"/>
</dbReference>
<evidence type="ECO:0000313" key="5">
    <source>
        <dbReference type="EMBL" id="CAF0882446.1"/>
    </source>
</evidence>
<dbReference type="AlphaFoldDB" id="A0A813YCY3"/>
<dbReference type="PANTHER" id="PTHR48153">
    <property type="entry name" value="UFM1-SPECIFIC PROTEASE 2"/>
    <property type="match status" value="1"/>
</dbReference>
<dbReference type="EMBL" id="CAJOBA010035712">
    <property type="protein sequence ID" value="CAF4009439.1"/>
    <property type="molecule type" value="Genomic_DNA"/>
</dbReference>
<evidence type="ECO:0000259" key="4">
    <source>
        <dbReference type="PROSITE" id="PS50157"/>
    </source>
</evidence>
<gene>
    <name evidence="5" type="ORF">GPM918_LOCUS7685</name>
    <name evidence="6" type="ORF">OVA965_LOCUS23908</name>
    <name evidence="7" type="ORF">SRO942_LOCUS7685</name>
    <name evidence="8" type="ORF">TMI583_LOCUS24628</name>
</gene>
<sequence>MATASAFCSTNFDEQSDVDGPVYYCELCNRAFCEETLLLLHKEYECNPEYTCPICNQIFYDSSVLQIHVNEDHDNSQMGSYAQAVKSGLSTNVTSTTVSDSLYAQDIQRRQQMKEQYEMSKTTVSMSEEGEKDDDQFNNDHALALTIQQEEDDENFKAFQRRYGANNQSFSDRAQQNLDNHLKKNFISQAEYNDFKMKLNQLAKQPVERQESRTQGIIDSIHHFVPTNGVGGVIDRRLVSNCDHFSATWLDGGWSCGYKNFQMLLSSMMHDVQYRQKLFCERSDIPSVTRLQQLIEEAWRNGFDSQGREQFNGRLYQSTKWIGPTEITACLAHCKIKTELLDFHKPTNVPKSSSYQYLFKWIKDYFDNESSKRDRIVHPLYLQHEGHSRTIIGYEQMRGAPIRLLLYDPGTPKFEYENFLKSPRQKMYILRRTLQSFNKPVYQILVLRGLLNPQEQETAKIIRSTKVS</sequence>
<dbReference type="PROSITE" id="PS00028">
    <property type="entry name" value="ZINC_FINGER_C2H2_1"/>
    <property type="match status" value="1"/>
</dbReference>
<dbReference type="OrthoDB" id="288987at2759"/>
<dbReference type="Gene3D" id="3.30.160.60">
    <property type="entry name" value="Classic Zinc Finger"/>
    <property type="match status" value="1"/>
</dbReference>
<dbReference type="Proteomes" id="UP000663829">
    <property type="component" value="Unassembled WGS sequence"/>
</dbReference>
<dbReference type="InterPro" id="IPR036236">
    <property type="entry name" value="Znf_C2H2_sf"/>
</dbReference>
<reference evidence="5" key="1">
    <citation type="submission" date="2021-02" db="EMBL/GenBank/DDBJ databases">
        <authorList>
            <person name="Nowell W R."/>
        </authorList>
    </citation>
    <scope>NUCLEOTIDE SEQUENCE</scope>
</reference>
<keyword evidence="3" id="KW-0479">Metal-binding</keyword>
<dbReference type="InterPro" id="IPR013087">
    <property type="entry name" value="Znf_C2H2_type"/>
</dbReference>
<evidence type="ECO:0000256" key="2">
    <source>
        <dbReference type="ARBA" id="ARBA00022801"/>
    </source>
</evidence>
<evidence type="ECO:0000313" key="7">
    <source>
        <dbReference type="EMBL" id="CAF3668391.1"/>
    </source>
</evidence>
<feature type="domain" description="C2H2-type" evidence="4">
    <location>
        <begin position="50"/>
        <end position="78"/>
    </location>
</feature>
<dbReference type="EMBL" id="CAJNOQ010001273">
    <property type="protein sequence ID" value="CAF0882446.1"/>
    <property type="molecule type" value="Genomic_DNA"/>
</dbReference>
<dbReference type="Pfam" id="PF07910">
    <property type="entry name" value="Peptidase_C78"/>
    <property type="match status" value="1"/>
</dbReference>
<dbReference type="Proteomes" id="UP000681722">
    <property type="component" value="Unassembled WGS sequence"/>
</dbReference>
<dbReference type="SMART" id="SM00355">
    <property type="entry name" value="ZnF_C2H2"/>
    <property type="match status" value="2"/>
</dbReference>
<keyword evidence="2" id="KW-0378">Hydrolase</keyword>
<dbReference type="InterPro" id="IPR012462">
    <property type="entry name" value="UFSP1/2_DUB_cat"/>
</dbReference>
<keyword evidence="3" id="KW-0862">Zinc</keyword>
<dbReference type="GO" id="GO:0008270">
    <property type="term" value="F:zinc ion binding"/>
    <property type="evidence" value="ECO:0007669"/>
    <property type="project" value="UniProtKB-KW"/>
</dbReference>
<dbReference type="EMBL" id="CAJOBC010001273">
    <property type="protein sequence ID" value="CAF3668391.1"/>
    <property type="molecule type" value="Genomic_DNA"/>
</dbReference>
<comment type="caution">
    <text evidence="5">The sequence shown here is derived from an EMBL/GenBank/DDBJ whole genome shotgun (WGS) entry which is preliminary data.</text>
</comment>
<evidence type="ECO:0000313" key="6">
    <source>
        <dbReference type="EMBL" id="CAF1199314.1"/>
    </source>
</evidence>
<evidence type="ECO:0000256" key="3">
    <source>
        <dbReference type="PROSITE-ProRule" id="PRU00042"/>
    </source>
</evidence>
<evidence type="ECO:0000313" key="8">
    <source>
        <dbReference type="EMBL" id="CAF4009439.1"/>
    </source>
</evidence>
<keyword evidence="9" id="KW-1185">Reference proteome</keyword>
<accession>A0A813YCY3</accession>
<comment type="similarity">
    <text evidence="1">Belongs to the peptidase C78 family.</text>
</comment>
<keyword evidence="3" id="KW-0863">Zinc-finger</keyword>
<dbReference type="PANTHER" id="PTHR48153:SF4">
    <property type="entry name" value="UBIQUITIN CARBOXYL-TERMINAL HYDROLASE MUG105"/>
    <property type="match status" value="1"/>
</dbReference>